<keyword evidence="3" id="KW-1185">Reference proteome</keyword>
<protein>
    <recommendedName>
        <fullName evidence="1">Plasmid pRiA4b Orf3-like domain-containing protein</fullName>
    </recommendedName>
</protein>
<dbReference type="OrthoDB" id="9801392at2"/>
<dbReference type="SUPFAM" id="SSF159941">
    <property type="entry name" value="MM3350-like"/>
    <property type="match status" value="1"/>
</dbReference>
<gene>
    <name evidence="2" type="ORF">IO98_23495</name>
</gene>
<dbReference type="InterPro" id="IPR024047">
    <property type="entry name" value="MM3350-like_sf"/>
</dbReference>
<dbReference type="Proteomes" id="UP000028525">
    <property type="component" value="Unassembled WGS sequence"/>
</dbReference>
<dbReference type="PANTHER" id="PTHR41878">
    <property type="entry name" value="LEXA REPRESSOR-RELATED"/>
    <property type="match status" value="1"/>
</dbReference>
<dbReference type="STRING" id="29354.IO98_23495"/>
<dbReference type="RefSeq" id="WP_038285148.1">
    <property type="nucleotide sequence ID" value="NZ_JPME01000052.1"/>
</dbReference>
<evidence type="ECO:0000313" key="3">
    <source>
        <dbReference type="Proteomes" id="UP000028525"/>
    </source>
</evidence>
<dbReference type="PANTHER" id="PTHR41878:SF1">
    <property type="entry name" value="TNPR PROTEIN"/>
    <property type="match status" value="1"/>
</dbReference>
<evidence type="ECO:0000313" key="2">
    <source>
        <dbReference type="EMBL" id="KEZ85950.1"/>
    </source>
</evidence>
<feature type="domain" description="Plasmid pRiA4b Orf3-like" evidence="1">
    <location>
        <begin position="3"/>
        <end position="146"/>
    </location>
</feature>
<dbReference type="EMBL" id="JPME01000052">
    <property type="protein sequence ID" value="KEZ85950.1"/>
    <property type="molecule type" value="Genomic_DNA"/>
</dbReference>
<dbReference type="Gene3D" id="3.10.290.30">
    <property type="entry name" value="MM3350-like"/>
    <property type="match status" value="1"/>
</dbReference>
<dbReference type="SUPFAM" id="SSF103642">
    <property type="entry name" value="Sec-C motif"/>
    <property type="match status" value="1"/>
</dbReference>
<dbReference type="InterPro" id="IPR012912">
    <property type="entry name" value="Plasmid_pRiA4b_Orf3-like"/>
</dbReference>
<proteinExistence type="predicted"/>
<reference evidence="2 3" key="1">
    <citation type="submission" date="2014-07" db="EMBL/GenBank/DDBJ databases">
        <title>Draft genome of Clostridium celerecrescens 152B isolated from sediments associated with methane hydrate from Krishna Godavari basin.</title>
        <authorList>
            <person name="Honkalas V.S."/>
            <person name="Dabir A.P."/>
            <person name="Arora P."/>
            <person name="Dhakephalkar P.K."/>
        </authorList>
    </citation>
    <scope>NUCLEOTIDE SEQUENCE [LARGE SCALE GENOMIC DNA]</scope>
    <source>
        <strain evidence="2 3">152B</strain>
    </source>
</reference>
<dbReference type="Pfam" id="PF02810">
    <property type="entry name" value="SEC-C"/>
    <property type="match status" value="1"/>
</dbReference>
<organism evidence="2 3">
    <name type="scientific">Lacrimispora celerecrescens</name>
    <dbReference type="NCBI Taxonomy" id="29354"/>
    <lineage>
        <taxon>Bacteria</taxon>
        <taxon>Bacillati</taxon>
        <taxon>Bacillota</taxon>
        <taxon>Clostridia</taxon>
        <taxon>Lachnospirales</taxon>
        <taxon>Lachnospiraceae</taxon>
        <taxon>Lacrimispora</taxon>
    </lineage>
</organism>
<dbReference type="AlphaFoldDB" id="A0A084JAG6"/>
<evidence type="ECO:0000259" key="1">
    <source>
        <dbReference type="Pfam" id="PF07929"/>
    </source>
</evidence>
<sequence>MGAYQLKVTIKGSKPPIWRRVLVPQGITFGKLHQMIQTAFCWSDEHLYEFEFRSEGVRVVPGSEDRSQKFQYLLSDETIDSLVSGTSKFTYTYGIDKNWELNIQVEDVVDDYKESCGQVVKFKGDCVPENCGGIAGYYDLLESGSKELKEYDMSAVNKRLDQSSDVSSEEVHIAEVYDCYDKGSILEIAKRHGMNGLSKFKKEELVERTLAHILDQKVMSRYFLCARDSEINLFEQLASEDFKVPSFELEEMDYLYAGGYVTAGPDSQFLVAEEVLKAYEAINTPEFKEERERLSKIGDYLCAANSLYAVTPPPVLLESFNKYEDKKLSLEELLEAYELLQSYRPEVRYIDGNFVDGALAEQKGIEEFQQMQKKVPYYIPTQMEIRFMADNDGFLMTGELSLLSKFLTEEMNVPDERIPYLLRQVQAEISMGAQLQEVVEGIEASGIIFESEEHLEKFTSIITDVWNHTRMVLNRGHKPYEMVMKGLETVSAQRKNPPKIYPNDPCSCGSGKKYKKCCGKRS</sequence>
<dbReference type="InterPro" id="IPR004027">
    <property type="entry name" value="SEC_C_motif"/>
</dbReference>
<name>A0A084JAG6_9FIRM</name>
<dbReference type="Gene3D" id="3.10.450.50">
    <property type="match status" value="1"/>
</dbReference>
<comment type="caution">
    <text evidence="2">The sequence shown here is derived from an EMBL/GenBank/DDBJ whole genome shotgun (WGS) entry which is preliminary data.</text>
</comment>
<accession>A0A084JAG6</accession>
<dbReference type="Pfam" id="PF07929">
    <property type="entry name" value="PRiA4_ORF3"/>
    <property type="match status" value="1"/>
</dbReference>